<keyword evidence="5" id="KW-0808">Transferase</keyword>
<name>A0A835YEN7_9CHLO</name>
<feature type="compositionally biased region" description="Low complexity" evidence="10">
    <location>
        <begin position="100"/>
        <end position="116"/>
    </location>
</feature>
<keyword evidence="4" id="KW-0328">Glycosyltransferase</keyword>
<dbReference type="Pfam" id="PF14288">
    <property type="entry name" value="FKS1_dom1"/>
    <property type="match status" value="1"/>
</dbReference>
<feature type="region of interest" description="Disordered" evidence="10">
    <location>
        <begin position="963"/>
        <end position="992"/>
    </location>
</feature>
<keyword evidence="7 11" id="KW-1133">Transmembrane helix</keyword>
<proteinExistence type="inferred from homology"/>
<feature type="transmembrane region" description="Helical" evidence="11">
    <location>
        <begin position="2612"/>
        <end position="2633"/>
    </location>
</feature>
<feature type="compositionally biased region" description="Low complexity" evidence="10">
    <location>
        <begin position="248"/>
        <end position="260"/>
    </location>
</feature>
<feature type="compositionally biased region" description="Polar residues" evidence="10">
    <location>
        <begin position="153"/>
        <end position="184"/>
    </location>
</feature>
<comment type="similarity">
    <text evidence="2">Belongs to the glycosyltransferase 48 family.</text>
</comment>
<feature type="compositionally biased region" description="Low complexity" evidence="10">
    <location>
        <begin position="1326"/>
        <end position="1336"/>
    </location>
</feature>
<comment type="caution">
    <text evidence="13">The sequence shown here is derived from an EMBL/GenBank/DDBJ whole genome shotgun (WGS) entry which is preliminary data.</text>
</comment>
<dbReference type="SMART" id="SM01205">
    <property type="entry name" value="FKS1_dom1"/>
    <property type="match status" value="1"/>
</dbReference>
<dbReference type="GO" id="GO:0006075">
    <property type="term" value="P:(1-&gt;3)-beta-D-glucan biosynthetic process"/>
    <property type="evidence" value="ECO:0007669"/>
    <property type="project" value="InterPro"/>
</dbReference>
<feature type="transmembrane region" description="Helical" evidence="11">
    <location>
        <begin position="1010"/>
        <end position="1033"/>
    </location>
</feature>
<keyword evidence="6 11" id="KW-0812">Transmembrane</keyword>
<feature type="domain" description="1,3-beta-glucan synthase component FKS1-like" evidence="12">
    <location>
        <begin position="598"/>
        <end position="796"/>
    </location>
</feature>
<feature type="region of interest" description="Disordered" evidence="10">
    <location>
        <begin position="2792"/>
        <end position="2811"/>
    </location>
</feature>
<evidence type="ECO:0000259" key="12">
    <source>
        <dbReference type="SMART" id="SM01205"/>
    </source>
</evidence>
<dbReference type="GO" id="GO:0008360">
    <property type="term" value="P:regulation of cell shape"/>
    <property type="evidence" value="ECO:0007669"/>
    <property type="project" value="UniProtKB-KW"/>
</dbReference>
<feature type="compositionally biased region" description="Low complexity" evidence="10">
    <location>
        <begin position="507"/>
        <end position="517"/>
    </location>
</feature>
<keyword evidence="14" id="KW-1185">Reference proteome</keyword>
<feature type="transmembrane region" description="Helical" evidence="11">
    <location>
        <begin position="2316"/>
        <end position="2337"/>
    </location>
</feature>
<evidence type="ECO:0000313" key="14">
    <source>
        <dbReference type="Proteomes" id="UP000612055"/>
    </source>
</evidence>
<evidence type="ECO:0000256" key="1">
    <source>
        <dbReference type="ARBA" id="ARBA00004141"/>
    </source>
</evidence>
<evidence type="ECO:0000256" key="9">
    <source>
        <dbReference type="ARBA" id="ARBA00047777"/>
    </source>
</evidence>
<feature type="transmembrane region" description="Helical" evidence="11">
    <location>
        <begin position="2498"/>
        <end position="2519"/>
    </location>
</feature>
<dbReference type="GO" id="GO:0000148">
    <property type="term" value="C:1,3-beta-D-glucan synthase complex"/>
    <property type="evidence" value="ECO:0007669"/>
    <property type="project" value="InterPro"/>
</dbReference>
<dbReference type="GO" id="GO:0005886">
    <property type="term" value="C:plasma membrane"/>
    <property type="evidence" value="ECO:0007669"/>
    <property type="project" value="TreeGrafter"/>
</dbReference>
<feature type="compositionally biased region" description="Low complexity" evidence="10">
    <location>
        <begin position="199"/>
        <end position="216"/>
    </location>
</feature>
<feature type="transmembrane region" description="Helical" evidence="11">
    <location>
        <begin position="2572"/>
        <end position="2592"/>
    </location>
</feature>
<feature type="transmembrane region" description="Helical" evidence="11">
    <location>
        <begin position="2720"/>
        <end position="2739"/>
    </location>
</feature>
<sequence>MDRPPSPARRERKRMGAVPPIETAAVVLEDAATATSTPTSVVGASPRSQLDRLQQHANALLHRMQARARGADPPASSSSPSHPPPPPSLAPFLRNPPQSPTSTSSGNSSGSFLAPPQALPPIAPRSAKSTARRLTDEPGSPPSAFPPPPWAPTNSLKSFSLNDNPLAGSSLQSSPSYALPNQISMDADDDEAPAPGPGPDSARSSRPSARPPSSAGQLPPIRPAGTPKSAWQGALQGSGILVVNEASGAAQPAAVPAPARLSPPPPPPFFADASPQRSGQSTPAAPVRMMLPPPQDSPIPSGYSTPAAPVYAPRVSGTGAAPQHAAWMANLQSAGAAALAEALNQRSPAVPASQLKGASFKTSPSTLAAYPSLSILGPGKASGLVGTPSFRLQYLPSASASAIPYIPARLPAPAPPPLPEPPAAIARRPLCDRVQNTAWAVARVLGFQAFNPASPVAAPPPATVGGPSAPPQWVPATAFLAADHLETLLVRNMMPRLEAEARERRAQQAQQAAAAAADGSSFSSLPPAEAEAEDEAAGEQRRAVAFARAVWELHSHIFLPYEGERGWCRQVRLAPRPADTEKEVLCGALAADSEEVVGLLLLELCLYFLVWSEAANLRHTPELLWFLFWAARHGAAVDGLARQGLRPEQRLSNARQRRLAMRNAMQDQLSAARRHLSHDPSACVPEHAASVAAALAPQLPTLLPSLTSSAAATAIPCQDAGLPCAPSREAFADLAALGDGGFWTDCVVSPLFTVIAWEMDAGAAAGQEVAQRLGYDDVNESLCRRDVVGRLLAELGVEREAEAGQAHGALEAITRLGYPDADEEAEAAADEEGGGSRRPQRAAAGSAPSASELDPRSFDVLRAAAFWLDRVFVKTHRERRSWLALLRAFHRVFSLQLTLLHATMAWAFAPGSLTALSSAVLTHAMVAAAERTANWWLSRGAPDPLARSRARDSWVTGQGLEKAAKEGDAEAAAGAAAGPSGPRRSRLSDGGAVEARMERRRRVAVEGAPVWGLGWLEWVLTALGLTGLFALQFMGPPALAPMAKAYWPMAAGGYVAAVVGHGLLTTRDGYAISLSAALRLPAFCRASSARPAAASWLAAPMAVGWGPALLTMLFWLQVLAAKVAFDYFVILRPMAGQIRFILERNWLSCATASSRHYRFFGTELPLACIDGDWLLVGLRVAPFVLVCLIDTQIFYQLVLMAWGLVQGLMSLNLGIAGSWEGLRAEFHRTPLRWWGRGMSRTANDAARAAAAAALSKRRAAALEATGGSEPTWLSDDEDESYGCPADGPYGRGSYGSAYTASTGSPTLREEGEGAAALPTPRRHRAAPLPLSRPAAESEAEGGKGKAKAKAKGKSGADRDAAAAAELVAMLSGQGEEQLAQWVAFAAAWDAVVSDLRSCDLISDRERTNLVFTRLPAAATAMAGASAAGSAVTTPSAAAADAAAADGSLTADGASSTASRSSARPLRPILLPAFFYAGQLQRAVDTGAASPQQQMVVGELRALLVWLGCQLRLFDGAQAAALLAAPALPASLDSAHCRSREKGLAALRKLLAALTGLAEPLPAAASAPAGEGQRRRQALYGEAREALEGVLTAAEVEARAVLKKGAPSRRKAKAAAAFTAAAAKYAAADDAPAAPADPPAAAAALLEAAAAIRSGLLQRPERLEAALALLHPESNGRGEVPCASQPDSPASVSSASAPSTSTAPSAASTSVRVDLPLLRRVLATAAKMASLSAAAAQPTGAEARRVLSFFVTSLANRQMTKPCPVAAMASWTVLTPIYAEAVLFPLEAKTVAESLGLPAGKDPAAALPDLLTETEDRVSLMAYLRSMFPKDWENFKERLGCELGGVDLSAASELDFAEGGPLAEHALALQLWASNRGQVLARTVRGMACYERALRVLAAMEQPRRPGEDRLEHAAAVEDTVSSKFAHVVASQLYGKCRRSSNLRERWLAESTDVLLETFPGLRVSFLDAVPLSKQQQQEGYPAASAPSAHHFAVLIRARRPGGDGKQDRLASASGATAAAAAAAVASARAASGGRTEELYRVRLPYNRYSGRGVIVGEGKPENQNAAVMFCFGEALQTIDMNQDNALAEALKMRNLLQELAPERTTRAAKRAEQELSAALEAPAAPAAAAACAPTLPPASELRRLLSGLRSAERPVAIVGFREWVFSDKAGALGAFAASAEFAFSTLVQRTMAYPANVRLHYGHPDAFNKLFTMTRGGMAKASRQLHVSEDVFGGMNAALRGGVTRYREYISVGKGRDTGFDSINAFENKISAGFGEVALSRDLLRMGTRTDLWRCLHLYHSLAGNYFNTWLVMGSVYAHIYALLFFALAQAAVYRVIVYYPSPPPPPLGTPDMPAIANAPPPPAPVIKEVLGYDTIRVEHVLQLGLLSLLPYVAEVALEQGLLRGIVAALAQVLSGSFTFFIFKQQTTASALHKSVLYGGASYIATGRGFSITSSSFIKLWANYGRSHMALGFELAAMAIALAATNDCARCSYAGLTWGTWLAALSLILAPCWFNPMAFSPAKVKRDMNAWAAWLRGEADRELGVTWHQWNRRQLAASRDEAGTQTDRGGNVMWGLALGSLPPAMLAFAAASRLTLRLDGLAMLPGPFRSSWAFFLAVSALLWLGLAAAARASRRFGDVSDRRRWRLWAFWVGAGSVAACVVFLVGATQWYSGPGPANMALIAYANINIALALHRGLEHAAPRSRTARRLVDGGHAVQDWLVGWSVLLVLGVLSLLGLVSRIQTTLLFNVTFAKSVKRGSLVKTIGMAKEERGQQAALVGMVMAEGDEGSVLSGGSLASRPSKQPSGMLRL</sequence>
<feature type="region of interest" description="Disordered" evidence="10">
    <location>
        <begin position="248"/>
        <end position="286"/>
    </location>
</feature>
<evidence type="ECO:0000256" key="4">
    <source>
        <dbReference type="ARBA" id="ARBA00022676"/>
    </source>
</evidence>
<comment type="catalytic activity">
    <reaction evidence="9">
        <text>[(1-&gt;3)-beta-D-glucosyl](n) + UDP-alpha-D-glucose = [(1-&gt;3)-beta-D-glucosyl](n+1) + UDP + H(+)</text>
        <dbReference type="Rhea" id="RHEA:21476"/>
        <dbReference type="Rhea" id="RHEA-COMP:11146"/>
        <dbReference type="Rhea" id="RHEA-COMP:14303"/>
        <dbReference type="ChEBI" id="CHEBI:15378"/>
        <dbReference type="ChEBI" id="CHEBI:37671"/>
        <dbReference type="ChEBI" id="CHEBI:58223"/>
        <dbReference type="ChEBI" id="CHEBI:58885"/>
        <dbReference type="EC" id="2.4.1.34"/>
    </reaction>
</comment>
<evidence type="ECO:0000256" key="6">
    <source>
        <dbReference type="ARBA" id="ARBA00022692"/>
    </source>
</evidence>
<dbReference type="EMBL" id="JAEHOE010000005">
    <property type="protein sequence ID" value="KAG2499838.1"/>
    <property type="molecule type" value="Genomic_DNA"/>
</dbReference>
<dbReference type="OrthoDB" id="1880850at2759"/>
<evidence type="ECO:0000256" key="2">
    <source>
        <dbReference type="ARBA" id="ARBA00009040"/>
    </source>
</evidence>
<feature type="region of interest" description="Disordered" evidence="10">
    <location>
        <begin position="500"/>
        <end position="537"/>
    </location>
</feature>
<evidence type="ECO:0000313" key="13">
    <source>
        <dbReference type="EMBL" id="KAG2499838.1"/>
    </source>
</evidence>
<gene>
    <name evidence="13" type="ORF">HYH03_002129</name>
</gene>
<evidence type="ECO:0000256" key="5">
    <source>
        <dbReference type="ARBA" id="ARBA00022679"/>
    </source>
</evidence>
<feature type="region of interest" description="Disordered" evidence="10">
    <location>
        <begin position="822"/>
        <end position="853"/>
    </location>
</feature>
<feature type="compositionally biased region" description="Low complexity" evidence="10">
    <location>
        <begin position="1687"/>
        <end position="1705"/>
    </location>
</feature>
<comment type="subcellular location">
    <subcellularLocation>
        <location evidence="1">Membrane</location>
        <topology evidence="1">Multi-pass membrane protein</topology>
    </subcellularLocation>
</comment>
<evidence type="ECO:0000256" key="8">
    <source>
        <dbReference type="ARBA" id="ARBA00023136"/>
    </source>
</evidence>
<feature type="compositionally biased region" description="Acidic residues" evidence="10">
    <location>
        <begin position="822"/>
        <end position="833"/>
    </location>
</feature>
<evidence type="ECO:0000256" key="10">
    <source>
        <dbReference type="SAM" id="MobiDB-lite"/>
    </source>
</evidence>
<evidence type="ECO:0000256" key="7">
    <source>
        <dbReference type="ARBA" id="ARBA00022989"/>
    </source>
</evidence>
<feature type="transmembrane region" description="Helical" evidence="11">
    <location>
        <begin position="2405"/>
        <end position="2423"/>
    </location>
</feature>
<reference evidence="13" key="1">
    <citation type="journal article" date="2020" name="bioRxiv">
        <title>Comparative genomics of Chlamydomonas.</title>
        <authorList>
            <person name="Craig R.J."/>
            <person name="Hasan A.R."/>
            <person name="Ness R.W."/>
            <person name="Keightley P.D."/>
        </authorList>
    </citation>
    <scope>NUCLEOTIDE SEQUENCE</scope>
    <source>
        <strain evidence="13">CCAP 11/70</strain>
    </source>
</reference>
<dbReference type="PANTHER" id="PTHR12741:SF48">
    <property type="entry name" value="1,3-BETA-GLUCAN SYNTHASE COMPONENT FKS1-RELATED"/>
    <property type="match status" value="1"/>
</dbReference>
<dbReference type="GO" id="GO:0003843">
    <property type="term" value="F:1,3-beta-D-glucan synthase activity"/>
    <property type="evidence" value="ECO:0007669"/>
    <property type="project" value="UniProtKB-EC"/>
</dbReference>
<dbReference type="Proteomes" id="UP000612055">
    <property type="component" value="Unassembled WGS sequence"/>
</dbReference>
<dbReference type="InterPro" id="IPR026899">
    <property type="entry name" value="FKS1-like_dom1"/>
</dbReference>
<evidence type="ECO:0000256" key="3">
    <source>
        <dbReference type="ARBA" id="ARBA00012589"/>
    </source>
</evidence>
<feature type="region of interest" description="Disordered" evidence="10">
    <location>
        <begin position="1265"/>
        <end position="1287"/>
    </location>
</feature>
<dbReference type="PANTHER" id="PTHR12741">
    <property type="entry name" value="LYST-INTERACTING PROTEIN LIP5 DOPAMINE RESPONSIVE PROTEIN DRG-1"/>
    <property type="match status" value="1"/>
</dbReference>
<feature type="compositionally biased region" description="Pro residues" evidence="10">
    <location>
        <begin position="139"/>
        <end position="151"/>
    </location>
</feature>
<protein>
    <recommendedName>
        <fullName evidence="3">1,3-beta-glucan synthase</fullName>
        <ecNumber evidence="3">2.4.1.34</ecNumber>
    </recommendedName>
</protein>
<feature type="transmembrane region" description="Helical" evidence="11">
    <location>
        <begin position="2645"/>
        <end position="2671"/>
    </location>
</feature>
<dbReference type="Pfam" id="PF02364">
    <property type="entry name" value="Glucan_synthase"/>
    <property type="match status" value="2"/>
</dbReference>
<keyword evidence="8 11" id="KW-0472">Membrane</keyword>
<evidence type="ECO:0000256" key="11">
    <source>
        <dbReference type="SAM" id="Phobius"/>
    </source>
</evidence>
<organism evidence="13 14">
    <name type="scientific">Edaphochlamys debaryana</name>
    <dbReference type="NCBI Taxonomy" id="47281"/>
    <lineage>
        <taxon>Eukaryota</taxon>
        <taxon>Viridiplantae</taxon>
        <taxon>Chlorophyta</taxon>
        <taxon>core chlorophytes</taxon>
        <taxon>Chlorophyceae</taxon>
        <taxon>CS clade</taxon>
        <taxon>Chlamydomonadales</taxon>
        <taxon>Chlamydomonadales incertae sedis</taxon>
        <taxon>Edaphochlamys</taxon>
    </lineage>
</organism>
<dbReference type="EC" id="2.4.1.34" evidence="3"/>
<feature type="region of interest" description="Disordered" evidence="10">
    <location>
        <begin position="1674"/>
        <end position="1705"/>
    </location>
</feature>
<feature type="transmembrane region" description="Helical" evidence="11">
    <location>
        <begin position="1045"/>
        <end position="1064"/>
    </location>
</feature>
<feature type="region of interest" description="Disordered" evidence="10">
    <location>
        <begin position="1300"/>
        <end position="1354"/>
    </location>
</feature>
<accession>A0A835YEN7</accession>
<feature type="compositionally biased region" description="Low complexity" evidence="10">
    <location>
        <begin position="31"/>
        <end position="46"/>
    </location>
</feature>
<feature type="region of interest" description="Disordered" evidence="10">
    <location>
        <begin position="1"/>
        <end position="232"/>
    </location>
</feature>
<dbReference type="InterPro" id="IPR003440">
    <property type="entry name" value="Glyco_trans_48_dom"/>
</dbReference>